<dbReference type="GO" id="GO:0000162">
    <property type="term" value="P:L-tryptophan biosynthetic process"/>
    <property type="evidence" value="ECO:0007669"/>
    <property type="project" value="TreeGrafter"/>
</dbReference>
<keyword evidence="3" id="KW-1185">Reference proteome</keyword>
<evidence type="ECO:0000313" key="2">
    <source>
        <dbReference type="EMBL" id="KAK6929458.1"/>
    </source>
</evidence>
<sequence>MEEDLMNEKQILSDEKQCAEHIMLVSKNGSVKVEKLMNVKRYSHVMHRSTKVRTHALTIFEYTQKVKPMVLIDQMETAKRGPYSGGFGGISFAVDMDIVLALRTMVFPTGNRFYTMYLYKDKNQRREWVAHLQAGVGIVADSVQEDEQKECQNKAAGLSHAIDPTE</sequence>
<dbReference type="AlphaFoldDB" id="A0AAN8VKU8"/>
<dbReference type="Pfam" id="PF00425">
    <property type="entry name" value="Chorismate_bind"/>
    <property type="match status" value="1"/>
</dbReference>
<dbReference type="InterPro" id="IPR015890">
    <property type="entry name" value="Chorismate_C"/>
</dbReference>
<dbReference type="EMBL" id="JBAMMX010000013">
    <property type="protein sequence ID" value="KAK6929458.1"/>
    <property type="molecule type" value="Genomic_DNA"/>
</dbReference>
<dbReference type="PANTHER" id="PTHR11236">
    <property type="entry name" value="AMINOBENZOATE/ANTHRANILATE SYNTHASE"/>
    <property type="match status" value="1"/>
</dbReference>
<evidence type="ECO:0000259" key="1">
    <source>
        <dbReference type="Pfam" id="PF00425"/>
    </source>
</evidence>
<dbReference type="PANTHER" id="PTHR11236:SF9">
    <property type="entry name" value="ANTHRANILATE SYNTHASE COMPONENT 1"/>
    <property type="match status" value="1"/>
</dbReference>
<organism evidence="2 3">
    <name type="scientific">Dillenia turbinata</name>
    <dbReference type="NCBI Taxonomy" id="194707"/>
    <lineage>
        <taxon>Eukaryota</taxon>
        <taxon>Viridiplantae</taxon>
        <taxon>Streptophyta</taxon>
        <taxon>Embryophyta</taxon>
        <taxon>Tracheophyta</taxon>
        <taxon>Spermatophyta</taxon>
        <taxon>Magnoliopsida</taxon>
        <taxon>eudicotyledons</taxon>
        <taxon>Gunneridae</taxon>
        <taxon>Pentapetalae</taxon>
        <taxon>Dilleniales</taxon>
        <taxon>Dilleniaceae</taxon>
        <taxon>Dillenia</taxon>
    </lineage>
</organism>
<dbReference type="InterPro" id="IPR019999">
    <property type="entry name" value="Anth_synth_I-like"/>
</dbReference>
<dbReference type="Gene3D" id="3.60.120.10">
    <property type="entry name" value="Anthranilate synthase"/>
    <property type="match status" value="1"/>
</dbReference>
<evidence type="ECO:0000313" key="3">
    <source>
        <dbReference type="Proteomes" id="UP001370490"/>
    </source>
</evidence>
<protein>
    <submittedName>
        <fullName evidence="2">Chorismate-utilizing enzyme, C-terminal</fullName>
    </submittedName>
</protein>
<dbReference type="InterPro" id="IPR005801">
    <property type="entry name" value="ADC_synthase"/>
</dbReference>
<accession>A0AAN8VKU8</accession>
<dbReference type="SUPFAM" id="SSF56322">
    <property type="entry name" value="ADC synthase"/>
    <property type="match status" value="1"/>
</dbReference>
<proteinExistence type="predicted"/>
<dbReference type="Proteomes" id="UP001370490">
    <property type="component" value="Unassembled WGS sequence"/>
</dbReference>
<name>A0AAN8VKU8_9MAGN</name>
<gene>
    <name evidence="2" type="ORF">RJ641_005663</name>
</gene>
<comment type="caution">
    <text evidence="2">The sequence shown here is derived from an EMBL/GenBank/DDBJ whole genome shotgun (WGS) entry which is preliminary data.</text>
</comment>
<reference evidence="2 3" key="1">
    <citation type="submission" date="2023-12" db="EMBL/GenBank/DDBJ databases">
        <title>A high-quality genome assembly for Dillenia turbinata (Dilleniales).</title>
        <authorList>
            <person name="Chanderbali A."/>
        </authorList>
    </citation>
    <scope>NUCLEOTIDE SEQUENCE [LARGE SCALE GENOMIC DNA]</scope>
    <source>
        <strain evidence="2">LSX21</strain>
        <tissue evidence="2">Leaf</tissue>
    </source>
</reference>
<feature type="domain" description="Chorismate-utilising enzyme C-terminal" evidence="1">
    <location>
        <begin position="67"/>
        <end position="154"/>
    </location>
</feature>